<comment type="caution">
    <text evidence="1">The sequence shown here is derived from an EMBL/GenBank/DDBJ whole genome shotgun (WGS) entry which is preliminary data.</text>
</comment>
<evidence type="ECO:0000313" key="2">
    <source>
        <dbReference type="Proteomes" id="UP000662572"/>
    </source>
</evidence>
<dbReference type="RefSeq" id="WP_229807493.1">
    <property type="nucleotide sequence ID" value="NZ_BMZB01000001.1"/>
</dbReference>
<dbReference type="AlphaFoldDB" id="A0A918PQV8"/>
<organism evidence="1 2">
    <name type="scientific">Asticcacaulis endophyticus</name>
    <dbReference type="NCBI Taxonomy" id="1395890"/>
    <lineage>
        <taxon>Bacteria</taxon>
        <taxon>Pseudomonadati</taxon>
        <taxon>Pseudomonadota</taxon>
        <taxon>Alphaproteobacteria</taxon>
        <taxon>Caulobacterales</taxon>
        <taxon>Caulobacteraceae</taxon>
        <taxon>Asticcacaulis</taxon>
    </lineage>
</organism>
<sequence>MTQPVHKKFDFGTVFGDAGQVTRAPVQKRSYTPEEVETLRTNAYHDGEQSALARAQLAQAQALQALADAAHHGLSHLQDAISRHKAACAQLALICAQKISAEALNQFPEAPLKATLEALTHEIDTAPRLVVSVPNPDASLQGAAREAVTLAGFTGAITFRTSSAMPVGAFEVMWPDGRAEFDPERVLNTLDTALREALAADQHHHQATPAMKREA</sequence>
<accession>A0A918PQV8</accession>
<evidence type="ECO:0000313" key="1">
    <source>
        <dbReference type="EMBL" id="GGZ19710.1"/>
    </source>
</evidence>
<keyword evidence="2" id="KW-1185">Reference proteome</keyword>
<gene>
    <name evidence="1" type="primary">flbE</name>
    <name evidence="1" type="ORF">GCM10011273_00260</name>
</gene>
<protein>
    <submittedName>
        <fullName evidence="1">Protein FlbE</fullName>
    </submittedName>
</protein>
<reference evidence="1" key="1">
    <citation type="journal article" date="2014" name="Int. J. Syst. Evol. Microbiol.">
        <title>Complete genome sequence of Corynebacterium casei LMG S-19264T (=DSM 44701T), isolated from a smear-ripened cheese.</title>
        <authorList>
            <consortium name="US DOE Joint Genome Institute (JGI-PGF)"/>
            <person name="Walter F."/>
            <person name="Albersmeier A."/>
            <person name="Kalinowski J."/>
            <person name="Ruckert C."/>
        </authorList>
    </citation>
    <scope>NUCLEOTIDE SEQUENCE</scope>
    <source>
        <strain evidence="1">KCTC 32296</strain>
    </source>
</reference>
<name>A0A918PQV8_9CAUL</name>
<reference evidence="1" key="2">
    <citation type="submission" date="2020-09" db="EMBL/GenBank/DDBJ databases">
        <authorList>
            <person name="Sun Q."/>
            <person name="Kim S."/>
        </authorList>
    </citation>
    <scope>NUCLEOTIDE SEQUENCE</scope>
    <source>
        <strain evidence="1">KCTC 32296</strain>
    </source>
</reference>
<dbReference type="EMBL" id="BMZB01000001">
    <property type="protein sequence ID" value="GGZ19710.1"/>
    <property type="molecule type" value="Genomic_DNA"/>
</dbReference>
<proteinExistence type="predicted"/>
<dbReference type="Proteomes" id="UP000662572">
    <property type="component" value="Unassembled WGS sequence"/>
</dbReference>